<dbReference type="Proteomes" id="UP001151760">
    <property type="component" value="Unassembled WGS sequence"/>
</dbReference>
<evidence type="ECO:0000256" key="1">
    <source>
        <dbReference type="SAM" id="MobiDB-lite"/>
    </source>
</evidence>
<keyword evidence="3" id="KW-1185">Reference proteome</keyword>
<name>A0ABQ4XCR9_9ASTR</name>
<feature type="region of interest" description="Disordered" evidence="1">
    <location>
        <begin position="41"/>
        <end position="102"/>
    </location>
</feature>
<comment type="caution">
    <text evidence="2">The sequence shown here is derived from an EMBL/GenBank/DDBJ whole genome shotgun (WGS) entry which is preliminary data.</text>
</comment>
<organism evidence="2 3">
    <name type="scientific">Tanacetum coccineum</name>
    <dbReference type="NCBI Taxonomy" id="301880"/>
    <lineage>
        <taxon>Eukaryota</taxon>
        <taxon>Viridiplantae</taxon>
        <taxon>Streptophyta</taxon>
        <taxon>Embryophyta</taxon>
        <taxon>Tracheophyta</taxon>
        <taxon>Spermatophyta</taxon>
        <taxon>Magnoliopsida</taxon>
        <taxon>eudicotyledons</taxon>
        <taxon>Gunneridae</taxon>
        <taxon>Pentapetalae</taxon>
        <taxon>asterids</taxon>
        <taxon>campanulids</taxon>
        <taxon>Asterales</taxon>
        <taxon>Asteraceae</taxon>
        <taxon>Asteroideae</taxon>
        <taxon>Anthemideae</taxon>
        <taxon>Anthemidinae</taxon>
        <taxon>Tanacetum</taxon>
    </lineage>
</organism>
<evidence type="ECO:0000313" key="2">
    <source>
        <dbReference type="EMBL" id="GJS63077.1"/>
    </source>
</evidence>
<gene>
    <name evidence="2" type="ORF">Tco_0677641</name>
</gene>
<evidence type="ECO:0000313" key="3">
    <source>
        <dbReference type="Proteomes" id="UP001151760"/>
    </source>
</evidence>
<accession>A0ABQ4XCR9</accession>
<reference evidence="2" key="2">
    <citation type="submission" date="2022-01" db="EMBL/GenBank/DDBJ databases">
        <authorList>
            <person name="Yamashiro T."/>
            <person name="Shiraishi A."/>
            <person name="Satake H."/>
            <person name="Nakayama K."/>
        </authorList>
    </citation>
    <scope>NUCLEOTIDE SEQUENCE</scope>
</reference>
<reference evidence="2" key="1">
    <citation type="journal article" date="2022" name="Int. J. Mol. Sci.">
        <title>Draft Genome of Tanacetum Coccineum: Genomic Comparison of Closely Related Tanacetum-Family Plants.</title>
        <authorList>
            <person name="Yamashiro T."/>
            <person name="Shiraishi A."/>
            <person name="Nakayama K."/>
            <person name="Satake H."/>
        </authorList>
    </citation>
    <scope>NUCLEOTIDE SEQUENCE</scope>
</reference>
<proteinExistence type="predicted"/>
<protein>
    <submittedName>
        <fullName evidence="2">Uncharacterized protein</fullName>
    </submittedName>
</protein>
<sequence length="130" mass="14906">MKSSKKLFTMLSKLHFVNASETYHTTLYEALEVSMQHDNNDELHATLAKSRKRLRDDQDPPLPPPKDLNRSKKKKHDSDSSASKQPPIHKSLAWKTSDSREAPFISSKKSLLPYLNILLTTIKYQKICIS</sequence>
<dbReference type="EMBL" id="BQNB010009405">
    <property type="protein sequence ID" value="GJS63077.1"/>
    <property type="molecule type" value="Genomic_DNA"/>
</dbReference>